<keyword evidence="5" id="KW-0804">Transcription</keyword>
<comment type="subcellular location">
    <subcellularLocation>
        <location evidence="1">Nucleus</location>
        <location evidence="1">Nucleolus</location>
    </subcellularLocation>
</comment>
<dbReference type="InterPro" id="IPR012584">
    <property type="entry name" value="NOL11_N"/>
</dbReference>
<gene>
    <name evidence="9" type="ORF">O3P69_016399</name>
</gene>
<feature type="domain" description="Nucleolar protein 11 C-terminal" evidence="8">
    <location>
        <begin position="391"/>
        <end position="609"/>
    </location>
</feature>
<keyword evidence="10" id="KW-1185">Reference proteome</keyword>
<dbReference type="GO" id="GO:0005730">
    <property type="term" value="C:nucleolus"/>
    <property type="evidence" value="ECO:0007669"/>
    <property type="project" value="UniProtKB-SubCell"/>
</dbReference>
<accession>A0AAW0TDN4</accession>
<dbReference type="PANTHER" id="PTHR15633:SF2">
    <property type="entry name" value="NUCLEOLAR PROTEIN 11"/>
    <property type="match status" value="1"/>
</dbReference>
<dbReference type="EMBL" id="JARAKH010000032">
    <property type="protein sequence ID" value="KAK8385595.1"/>
    <property type="molecule type" value="Genomic_DNA"/>
</dbReference>
<dbReference type="PANTHER" id="PTHR15633">
    <property type="entry name" value="NUCLEOLAR PROTEIN 11"/>
    <property type="match status" value="1"/>
</dbReference>
<evidence type="ECO:0000256" key="3">
    <source>
        <dbReference type="ARBA" id="ARBA00023015"/>
    </source>
</evidence>
<evidence type="ECO:0000256" key="5">
    <source>
        <dbReference type="ARBA" id="ARBA00023163"/>
    </source>
</evidence>
<evidence type="ECO:0000313" key="9">
    <source>
        <dbReference type="EMBL" id="KAK8385595.1"/>
    </source>
</evidence>
<name>A0AAW0TDN4_SCYPA</name>
<reference evidence="9 10" key="1">
    <citation type="submission" date="2023-03" db="EMBL/GenBank/DDBJ databases">
        <title>High-quality genome of Scylla paramamosain provides insights in environmental adaptation.</title>
        <authorList>
            <person name="Zhang L."/>
        </authorList>
    </citation>
    <scope>NUCLEOTIDE SEQUENCE [LARGE SCALE GENOMIC DNA]</scope>
    <source>
        <strain evidence="9">LZ_2023a</strain>
        <tissue evidence="9">Muscle</tissue>
    </source>
</reference>
<evidence type="ECO:0000259" key="7">
    <source>
        <dbReference type="Pfam" id="PF08168"/>
    </source>
</evidence>
<dbReference type="GO" id="GO:0030490">
    <property type="term" value="P:maturation of SSU-rRNA"/>
    <property type="evidence" value="ECO:0007669"/>
    <property type="project" value="InterPro"/>
</dbReference>
<dbReference type="Proteomes" id="UP001487740">
    <property type="component" value="Unassembled WGS sequence"/>
</dbReference>
<dbReference type="Pfam" id="PF08168">
    <property type="entry name" value="NOL11_N"/>
    <property type="match status" value="1"/>
</dbReference>
<keyword evidence="3" id="KW-0805">Transcription regulation</keyword>
<evidence type="ECO:0000256" key="1">
    <source>
        <dbReference type="ARBA" id="ARBA00004604"/>
    </source>
</evidence>
<sequence>MAATKAALHKTSVLFGGFSPKNLLGVCEDEDGHILVSFRSFVKRFNIADRQQVRNWTTKSWHPFTCAAVYQREEKRVVAAVSGSVLAMWSLEHEDLDSSKRSSFETPIHTLLPSGNSVFVVFTTGHVERLSETLLASRKSPRPGFLSTGETITYVEIVKEAGLLVMLVEKEGKSPSLYRLPLGDSVCQPQDSHILALNDAHLTGFCATSSAKLVTLWSTGEMYIFEFQNDYLEKLPGRLHATEQQVTVTKPTKILELSPSHVVIVGQDKEDEGGLIVLRDIKFALVTSIQPLKMYHRPPPAWVTPSGLIVVEGSSLALIPFTVRESNLATVFGSRIAETKGFPFEECHSWVRTDGHQETQETIPKEAKETIYSNKSAELMKVIGSTDRGALSESMIAVEVIIHLIELKRLNLLREAMNVFVDIPETSMVDVLTCYLGCQNADFEGLCQTPYMQMEFIPQEEDGDKIVCPFQAAKAFFINGVLKRPFTDVQLLAALPKMCFDHALSLIKYLHFLIASGEVELTPQDKGTPSLSQTALWLSLLLDTNYHQLVMSSEVAIHRLLLSCFTQVSAMIKFLEGMSDIELLARRIVKGQPLSKHTHTSAPYSLERLVIT</sequence>
<protein>
    <recommendedName>
        <fullName evidence="11">Nucleolar protein 11</fullName>
    </recommendedName>
</protein>
<comment type="caution">
    <text evidence="9">The sequence shown here is derived from an EMBL/GenBank/DDBJ whole genome shotgun (WGS) entry which is preliminary data.</text>
</comment>
<evidence type="ECO:0000256" key="2">
    <source>
        <dbReference type="ARBA" id="ARBA00022552"/>
    </source>
</evidence>
<evidence type="ECO:0000259" key="8">
    <source>
        <dbReference type="Pfam" id="PF20998"/>
    </source>
</evidence>
<keyword evidence="6" id="KW-0539">Nucleus</keyword>
<evidence type="ECO:0008006" key="11">
    <source>
        <dbReference type="Google" id="ProtNLM"/>
    </source>
</evidence>
<evidence type="ECO:0000256" key="6">
    <source>
        <dbReference type="ARBA" id="ARBA00023242"/>
    </source>
</evidence>
<keyword evidence="4" id="KW-0010">Activator</keyword>
<dbReference type="InterPro" id="IPR042859">
    <property type="entry name" value="NOL11"/>
</dbReference>
<organism evidence="9 10">
    <name type="scientific">Scylla paramamosain</name>
    <name type="common">Mud crab</name>
    <dbReference type="NCBI Taxonomy" id="85552"/>
    <lineage>
        <taxon>Eukaryota</taxon>
        <taxon>Metazoa</taxon>
        <taxon>Ecdysozoa</taxon>
        <taxon>Arthropoda</taxon>
        <taxon>Crustacea</taxon>
        <taxon>Multicrustacea</taxon>
        <taxon>Malacostraca</taxon>
        <taxon>Eumalacostraca</taxon>
        <taxon>Eucarida</taxon>
        <taxon>Decapoda</taxon>
        <taxon>Pleocyemata</taxon>
        <taxon>Brachyura</taxon>
        <taxon>Eubrachyura</taxon>
        <taxon>Portunoidea</taxon>
        <taxon>Portunidae</taxon>
        <taxon>Portuninae</taxon>
        <taxon>Scylla</taxon>
    </lineage>
</organism>
<dbReference type="GO" id="GO:0003723">
    <property type="term" value="F:RNA binding"/>
    <property type="evidence" value="ECO:0007669"/>
    <property type="project" value="TreeGrafter"/>
</dbReference>
<evidence type="ECO:0000313" key="10">
    <source>
        <dbReference type="Proteomes" id="UP001487740"/>
    </source>
</evidence>
<dbReference type="InterPro" id="IPR048897">
    <property type="entry name" value="Nol11_C"/>
</dbReference>
<feature type="domain" description="Nucleolar protein 11 N-terminal" evidence="7">
    <location>
        <begin position="15"/>
        <end position="321"/>
    </location>
</feature>
<proteinExistence type="predicted"/>
<evidence type="ECO:0000256" key="4">
    <source>
        <dbReference type="ARBA" id="ARBA00023159"/>
    </source>
</evidence>
<dbReference type="Pfam" id="PF20998">
    <property type="entry name" value="Nol11_C"/>
    <property type="match status" value="1"/>
</dbReference>
<keyword evidence="2" id="KW-0698">rRNA processing</keyword>
<dbReference type="AlphaFoldDB" id="A0AAW0TDN4"/>